<dbReference type="EMBL" id="JABSTQ010010863">
    <property type="protein sequence ID" value="KAG0417277.1"/>
    <property type="molecule type" value="Genomic_DNA"/>
</dbReference>
<proteinExistence type="predicted"/>
<evidence type="ECO:0000313" key="2">
    <source>
        <dbReference type="Proteomes" id="UP000805193"/>
    </source>
</evidence>
<protein>
    <submittedName>
        <fullName evidence="1">Uncharacterized protein</fullName>
    </submittedName>
</protein>
<evidence type="ECO:0000313" key="1">
    <source>
        <dbReference type="EMBL" id="KAG0417277.1"/>
    </source>
</evidence>
<name>A0AC60PCZ1_IXOPE</name>
<reference evidence="1 2" key="1">
    <citation type="journal article" date="2020" name="Cell">
        <title>Large-Scale Comparative Analyses of Tick Genomes Elucidate Their Genetic Diversity and Vector Capacities.</title>
        <authorList>
            <consortium name="Tick Genome and Microbiome Consortium (TIGMIC)"/>
            <person name="Jia N."/>
            <person name="Wang J."/>
            <person name="Shi W."/>
            <person name="Du L."/>
            <person name="Sun Y."/>
            <person name="Zhan W."/>
            <person name="Jiang J.F."/>
            <person name="Wang Q."/>
            <person name="Zhang B."/>
            <person name="Ji P."/>
            <person name="Bell-Sakyi L."/>
            <person name="Cui X.M."/>
            <person name="Yuan T.T."/>
            <person name="Jiang B.G."/>
            <person name="Yang W.F."/>
            <person name="Lam T.T."/>
            <person name="Chang Q.C."/>
            <person name="Ding S.J."/>
            <person name="Wang X.J."/>
            <person name="Zhu J.G."/>
            <person name="Ruan X.D."/>
            <person name="Zhao L."/>
            <person name="Wei J.T."/>
            <person name="Ye R.Z."/>
            <person name="Que T.C."/>
            <person name="Du C.H."/>
            <person name="Zhou Y.H."/>
            <person name="Cheng J.X."/>
            <person name="Dai P.F."/>
            <person name="Guo W.B."/>
            <person name="Han X.H."/>
            <person name="Huang E.J."/>
            <person name="Li L.F."/>
            <person name="Wei W."/>
            <person name="Gao Y.C."/>
            <person name="Liu J.Z."/>
            <person name="Shao H.Z."/>
            <person name="Wang X."/>
            <person name="Wang C.C."/>
            <person name="Yang T.C."/>
            <person name="Huo Q.B."/>
            <person name="Li W."/>
            <person name="Chen H.Y."/>
            <person name="Chen S.E."/>
            <person name="Zhou L.G."/>
            <person name="Ni X.B."/>
            <person name="Tian J.H."/>
            <person name="Sheng Y."/>
            <person name="Liu T."/>
            <person name="Pan Y.S."/>
            <person name="Xia L.Y."/>
            <person name="Li J."/>
            <person name="Zhao F."/>
            <person name="Cao W.C."/>
        </authorList>
    </citation>
    <scope>NUCLEOTIDE SEQUENCE [LARGE SCALE GENOMIC DNA]</scope>
    <source>
        <strain evidence="1">Iper-2018</strain>
    </source>
</reference>
<comment type="caution">
    <text evidence="1">The sequence shown here is derived from an EMBL/GenBank/DDBJ whole genome shotgun (WGS) entry which is preliminary data.</text>
</comment>
<keyword evidence="2" id="KW-1185">Reference proteome</keyword>
<accession>A0AC60PCZ1</accession>
<gene>
    <name evidence="1" type="ORF">HPB47_005742</name>
</gene>
<sequence>MAPPSKQKWCTVVAALGTATILATLSPYGQRTPALDNVALKHGVPNSSKDPRFWDPEETLRKGHEGLPFPVEDTGPLPTAYSTAESCGKEPRSLDTDPEDVADRANEARYLFFVSSAPAHFRHRAILRSCLGNRNFSAYYRWTSVFFVGLSVNNSTAERVRREASRHGDVVVLPYQDTYRNLTYKFVYGIKWTIENCPSAVYVVKLDDDFAINVLKLINYLEEALPKSGGFHCHVFRNGFVNRDVTSKWYLSEKEYPKKKFPPYCAGGCVMFGAGALRGLYAASFSVPFHGIDDVYVTGQASVIAGTPLNRLNGSYSFHGGYWSGVASGRILFSHIHDDELRARAWRSVSESLAKDIRAQQVRQDEKELIDEELMVLRLPAVKKT</sequence>
<dbReference type="Proteomes" id="UP000805193">
    <property type="component" value="Unassembled WGS sequence"/>
</dbReference>
<organism evidence="1 2">
    <name type="scientific">Ixodes persulcatus</name>
    <name type="common">Taiga tick</name>
    <dbReference type="NCBI Taxonomy" id="34615"/>
    <lineage>
        <taxon>Eukaryota</taxon>
        <taxon>Metazoa</taxon>
        <taxon>Ecdysozoa</taxon>
        <taxon>Arthropoda</taxon>
        <taxon>Chelicerata</taxon>
        <taxon>Arachnida</taxon>
        <taxon>Acari</taxon>
        <taxon>Parasitiformes</taxon>
        <taxon>Ixodida</taxon>
        <taxon>Ixodoidea</taxon>
        <taxon>Ixodidae</taxon>
        <taxon>Ixodinae</taxon>
        <taxon>Ixodes</taxon>
    </lineage>
</organism>